<dbReference type="GO" id="GO:0016020">
    <property type="term" value="C:membrane"/>
    <property type="evidence" value="ECO:0007669"/>
    <property type="project" value="UniProtKB-SubCell"/>
</dbReference>
<evidence type="ECO:0000256" key="4">
    <source>
        <dbReference type="ARBA" id="ARBA00022553"/>
    </source>
</evidence>
<sequence>MALKILELDQNNLTGILPDSVCRGGLLESFSASDNHLVGPIPKGLKNCTSLFRVHLENNQLTGDISEAFGVYPHLSFIDLSGNEFYGELSSNWGVCGSLEFLSVARNNITGKIPPEIGNSTYNKLQGPIPNCPAFLNASFEELQGNKGLCGNVNGIPPCSTFSSHGRNRLTLFAILFPTLSLAVLSVSSISLFFISKNRKKDRDEEGQSSVNDENLLSISSFNGRVLYEDIIRATEEFDAQYCIGKGGYGNVYKARLSSGDSVAVKKFHTSFEMADQKQFLNEVKALIEIRHRNIIKFYGFCSFSKHSFLVYEYLEKGSLASLLRNDEEAKKLEWNKRVNIIKGIVNALSYLHHDCSPPIVHRDITSGNILLDSEFEAHVSDFGTAKFLKPDSSNWTNLAGTYGYIAPELSYTMKVTEECDVYSFGVVAMEVIMGAHPGDFISNLSVSSPEMQLSLNDVLDQRLSPPLPEVETC</sequence>
<dbReference type="STRING" id="93759.A0A1R3JHL1"/>
<keyword evidence="3" id="KW-0723">Serine/threonine-protein kinase</keyword>
<evidence type="ECO:0000256" key="9">
    <source>
        <dbReference type="ARBA" id="ARBA00022737"/>
    </source>
</evidence>
<evidence type="ECO:0000256" key="15">
    <source>
        <dbReference type="ARBA" id="ARBA00023170"/>
    </source>
</evidence>
<evidence type="ECO:0000256" key="16">
    <source>
        <dbReference type="ARBA" id="ARBA00023180"/>
    </source>
</evidence>
<evidence type="ECO:0000256" key="14">
    <source>
        <dbReference type="ARBA" id="ARBA00023136"/>
    </source>
</evidence>
<evidence type="ECO:0000256" key="17">
    <source>
        <dbReference type="ARBA" id="ARBA00047899"/>
    </source>
</evidence>
<dbReference type="Pfam" id="PF00069">
    <property type="entry name" value="Pkinase"/>
    <property type="match status" value="1"/>
</dbReference>
<dbReference type="InterPro" id="IPR001611">
    <property type="entry name" value="Leu-rich_rpt"/>
</dbReference>
<dbReference type="GO" id="GO:0004674">
    <property type="term" value="F:protein serine/threonine kinase activity"/>
    <property type="evidence" value="ECO:0007669"/>
    <property type="project" value="UniProtKB-KW"/>
</dbReference>
<keyword evidence="15" id="KW-0675">Receptor</keyword>
<evidence type="ECO:0000313" key="22">
    <source>
        <dbReference type="EMBL" id="OMO94304.1"/>
    </source>
</evidence>
<accession>A0A1R3JHL1</accession>
<evidence type="ECO:0000259" key="21">
    <source>
        <dbReference type="PROSITE" id="PS50011"/>
    </source>
</evidence>
<name>A0A1R3JHL1_9ROSI</name>
<evidence type="ECO:0000256" key="20">
    <source>
        <dbReference type="SAM" id="Phobius"/>
    </source>
</evidence>
<dbReference type="InterPro" id="IPR011009">
    <property type="entry name" value="Kinase-like_dom_sf"/>
</dbReference>
<dbReference type="PROSITE" id="PS00109">
    <property type="entry name" value="PROTEIN_KINASE_TYR"/>
    <property type="match status" value="1"/>
</dbReference>
<evidence type="ECO:0000256" key="13">
    <source>
        <dbReference type="ARBA" id="ARBA00022989"/>
    </source>
</evidence>
<keyword evidence="9" id="KW-0677">Repeat</keyword>
<protein>
    <recommendedName>
        <fullName evidence="2">non-specific serine/threonine protein kinase</fullName>
        <ecNumber evidence="2">2.7.11.1</ecNumber>
    </recommendedName>
</protein>
<dbReference type="SUPFAM" id="SSF52058">
    <property type="entry name" value="L domain-like"/>
    <property type="match status" value="1"/>
</dbReference>
<feature type="domain" description="Protein kinase" evidence="21">
    <location>
        <begin position="238"/>
        <end position="474"/>
    </location>
</feature>
<evidence type="ECO:0000256" key="18">
    <source>
        <dbReference type="ARBA" id="ARBA00048679"/>
    </source>
</evidence>
<keyword evidence="10 19" id="KW-0547">Nucleotide-binding</keyword>
<dbReference type="GO" id="GO:0005524">
    <property type="term" value="F:ATP binding"/>
    <property type="evidence" value="ECO:0007669"/>
    <property type="project" value="UniProtKB-UniRule"/>
</dbReference>
<dbReference type="Gene3D" id="1.10.510.10">
    <property type="entry name" value="Transferase(Phosphotransferase) domain 1"/>
    <property type="match status" value="1"/>
</dbReference>
<evidence type="ECO:0000256" key="2">
    <source>
        <dbReference type="ARBA" id="ARBA00012513"/>
    </source>
</evidence>
<keyword evidence="12 19" id="KW-0067">ATP-binding</keyword>
<evidence type="ECO:0000256" key="11">
    <source>
        <dbReference type="ARBA" id="ARBA00022777"/>
    </source>
</evidence>
<dbReference type="FunFam" id="1.10.510.10:FF:000479">
    <property type="entry name" value="Leucine-rich repeat receptor-like protein kinase"/>
    <property type="match status" value="1"/>
</dbReference>
<proteinExistence type="predicted"/>
<organism evidence="22 23">
    <name type="scientific">Corchorus olitorius</name>
    <dbReference type="NCBI Taxonomy" id="93759"/>
    <lineage>
        <taxon>Eukaryota</taxon>
        <taxon>Viridiplantae</taxon>
        <taxon>Streptophyta</taxon>
        <taxon>Embryophyta</taxon>
        <taxon>Tracheophyta</taxon>
        <taxon>Spermatophyta</taxon>
        <taxon>Magnoliopsida</taxon>
        <taxon>eudicotyledons</taxon>
        <taxon>Gunneridae</taxon>
        <taxon>Pentapetalae</taxon>
        <taxon>rosids</taxon>
        <taxon>malvids</taxon>
        <taxon>Malvales</taxon>
        <taxon>Malvaceae</taxon>
        <taxon>Grewioideae</taxon>
        <taxon>Apeibeae</taxon>
        <taxon>Corchorus</taxon>
    </lineage>
</organism>
<keyword evidence="23" id="KW-1185">Reference proteome</keyword>
<dbReference type="PROSITE" id="PS50011">
    <property type="entry name" value="PROTEIN_KINASE_DOM"/>
    <property type="match status" value="1"/>
</dbReference>
<comment type="catalytic activity">
    <reaction evidence="17">
        <text>L-threonyl-[protein] + ATP = O-phospho-L-threonyl-[protein] + ADP + H(+)</text>
        <dbReference type="Rhea" id="RHEA:46608"/>
        <dbReference type="Rhea" id="RHEA-COMP:11060"/>
        <dbReference type="Rhea" id="RHEA-COMP:11605"/>
        <dbReference type="ChEBI" id="CHEBI:15378"/>
        <dbReference type="ChEBI" id="CHEBI:30013"/>
        <dbReference type="ChEBI" id="CHEBI:30616"/>
        <dbReference type="ChEBI" id="CHEBI:61977"/>
        <dbReference type="ChEBI" id="CHEBI:456216"/>
        <dbReference type="EC" id="2.7.11.1"/>
    </reaction>
</comment>
<keyword evidence="5" id="KW-0433">Leucine-rich repeat</keyword>
<evidence type="ECO:0000313" key="23">
    <source>
        <dbReference type="Proteomes" id="UP000187203"/>
    </source>
</evidence>
<evidence type="ECO:0000256" key="6">
    <source>
        <dbReference type="ARBA" id="ARBA00022679"/>
    </source>
</evidence>
<evidence type="ECO:0000256" key="3">
    <source>
        <dbReference type="ARBA" id="ARBA00022527"/>
    </source>
</evidence>
<evidence type="ECO:0000256" key="1">
    <source>
        <dbReference type="ARBA" id="ARBA00004479"/>
    </source>
</evidence>
<dbReference type="EC" id="2.7.11.1" evidence="2"/>
<gene>
    <name evidence="22" type="ORF">COLO4_16415</name>
</gene>
<evidence type="ECO:0000256" key="10">
    <source>
        <dbReference type="ARBA" id="ARBA00022741"/>
    </source>
</evidence>
<keyword evidence="13 20" id="KW-1133">Transmembrane helix</keyword>
<dbReference type="EMBL" id="AWUE01016082">
    <property type="protein sequence ID" value="OMO94304.1"/>
    <property type="molecule type" value="Genomic_DNA"/>
</dbReference>
<dbReference type="Gene3D" id="3.30.200.20">
    <property type="entry name" value="Phosphorylase Kinase, domain 1"/>
    <property type="match status" value="1"/>
</dbReference>
<keyword evidence="8" id="KW-0732">Signal</keyword>
<comment type="caution">
    <text evidence="22">The sequence shown here is derived from an EMBL/GenBank/DDBJ whole genome shotgun (WGS) entry which is preliminary data.</text>
</comment>
<evidence type="ECO:0000256" key="7">
    <source>
        <dbReference type="ARBA" id="ARBA00022692"/>
    </source>
</evidence>
<keyword evidence="11" id="KW-0418">Kinase</keyword>
<dbReference type="PROSITE" id="PS00107">
    <property type="entry name" value="PROTEIN_KINASE_ATP"/>
    <property type="match status" value="1"/>
</dbReference>
<dbReference type="InterPro" id="IPR032675">
    <property type="entry name" value="LRR_dom_sf"/>
</dbReference>
<dbReference type="Proteomes" id="UP000187203">
    <property type="component" value="Unassembled WGS sequence"/>
</dbReference>
<dbReference type="InterPro" id="IPR017441">
    <property type="entry name" value="Protein_kinase_ATP_BS"/>
</dbReference>
<dbReference type="AlphaFoldDB" id="A0A1R3JHL1"/>
<evidence type="ECO:0000256" key="12">
    <source>
        <dbReference type="ARBA" id="ARBA00022840"/>
    </source>
</evidence>
<dbReference type="PANTHER" id="PTHR48005">
    <property type="entry name" value="LEUCINE RICH REPEAT KINASE 2"/>
    <property type="match status" value="1"/>
</dbReference>
<dbReference type="Gene3D" id="3.80.10.10">
    <property type="entry name" value="Ribonuclease Inhibitor"/>
    <property type="match status" value="1"/>
</dbReference>
<keyword evidence="7 20" id="KW-0812">Transmembrane</keyword>
<dbReference type="InterPro" id="IPR008266">
    <property type="entry name" value="Tyr_kinase_AS"/>
</dbReference>
<evidence type="ECO:0000256" key="19">
    <source>
        <dbReference type="PROSITE-ProRule" id="PRU10141"/>
    </source>
</evidence>
<feature type="transmembrane region" description="Helical" evidence="20">
    <location>
        <begin position="170"/>
        <end position="195"/>
    </location>
</feature>
<evidence type="ECO:0000256" key="8">
    <source>
        <dbReference type="ARBA" id="ARBA00022729"/>
    </source>
</evidence>
<reference evidence="23" key="1">
    <citation type="submission" date="2013-09" db="EMBL/GenBank/DDBJ databases">
        <title>Corchorus olitorius genome sequencing.</title>
        <authorList>
            <person name="Alam M."/>
            <person name="Haque M.S."/>
            <person name="Islam M.S."/>
            <person name="Emdad E.M."/>
            <person name="Islam M.M."/>
            <person name="Ahmed B."/>
            <person name="Halim A."/>
            <person name="Hossen Q.M.M."/>
            <person name="Hossain M.Z."/>
            <person name="Ahmed R."/>
            <person name="Khan M.M."/>
            <person name="Islam R."/>
            <person name="Rashid M.M."/>
            <person name="Khan S.A."/>
            <person name="Rahman M.S."/>
            <person name="Alam M."/>
            <person name="Yahiya A.S."/>
            <person name="Khan M.S."/>
            <person name="Azam M.S."/>
            <person name="Haque T."/>
            <person name="Lashkar M.Z.H."/>
            <person name="Akhand A.I."/>
            <person name="Morshed G."/>
            <person name="Roy S."/>
            <person name="Uddin K.S."/>
            <person name="Rabeya T."/>
            <person name="Hossain A.S."/>
            <person name="Chowdhury A."/>
            <person name="Snigdha A.R."/>
            <person name="Mortoza M.S."/>
            <person name="Matin S.A."/>
            <person name="Hoque S.M.E."/>
            <person name="Islam M.K."/>
            <person name="Roy D.K."/>
            <person name="Haider R."/>
            <person name="Moosa M.M."/>
            <person name="Elias S.M."/>
            <person name="Hasan A.M."/>
            <person name="Jahan S."/>
            <person name="Shafiuddin M."/>
            <person name="Mahmood N."/>
            <person name="Shommy N.S."/>
        </authorList>
    </citation>
    <scope>NUCLEOTIDE SEQUENCE [LARGE SCALE GENOMIC DNA]</scope>
    <source>
        <strain evidence="23">cv. O-4</strain>
    </source>
</reference>
<keyword evidence="6" id="KW-0808">Transferase</keyword>
<evidence type="ECO:0000256" key="5">
    <source>
        <dbReference type="ARBA" id="ARBA00022614"/>
    </source>
</evidence>
<dbReference type="Pfam" id="PF00560">
    <property type="entry name" value="LRR_1"/>
    <property type="match status" value="2"/>
</dbReference>
<feature type="binding site" evidence="19">
    <location>
        <position position="267"/>
    </location>
    <ligand>
        <name>ATP</name>
        <dbReference type="ChEBI" id="CHEBI:30616"/>
    </ligand>
</feature>
<dbReference type="FunFam" id="3.30.200.20:FF:000309">
    <property type="entry name" value="Leucine-rich repeat receptor protein kinase MSP1"/>
    <property type="match status" value="1"/>
</dbReference>
<dbReference type="InterPro" id="IPR000719">
    <property type="entry name" value="Prot_kinase_dom"/>
</dbReference>
<comment type="catalytic activity">
    <reaction evidence="18">
        <text>L-seryl-[protein] + ATP = O-phospho-L-seryl-[protein] + ADP + H(+)</text>
        <dbReference type="Rhea" id="RHEA:17989"/>
        <dbReference type="Rhea" id="RHEA-COMP:9863"/>
        <dbReference type="Rhea" id="RHEA-COMP:11604"/>
        <dbReference type="ChEBI" id="CHEBI:15378"/>
        <dbReference type="ChEBI" id="CHEBI:29999"/>
        <dbReference type="ChEBI" id="CHEBI:30616"/>
        <dbReference type="ChEBI" id="CHEBI:83421"/>
        <dbReference type="ChEBI" id="CHEBI:456216"/>
        <dbReference type="EC" id="2.7.11.1"/>
    </reaction>
</comment>
<dbReference type="SUPFAM" id="SSF56112">
    <property type="entry name" value="Protein kinase-like (PK-like)"/>
    <property type="match status" value="1"/>
</dbReference>
<dbReference type="OrthoDB" id="990795at2759"/>
<keyword evidence="14 20" id="KW-0472">Membrane</keyword>
<comment type="subcellular location">
    <subcellularLocation>
        <location evidence="1">Membrane</location>
        <topology evidence="1">Single-pass type I membrane protein</topology>
    </subcellularLocation>
</comment>
<keyword evidence="4" id="KW-0597">Phosphoprotein</keyword>
<dbReference type="InterPro" id="IPR051420">
    <property type="entry name" value="Ser_Thr_Kinases_DiverseReg"/>
</dbReference>
<keyword evidence="16" id="KW-0325">Glycoprotein</keyword>
<dbReference type="PANTHER" id="PTHR48005:SF16">
    <property type="entry name" value="MDIS1-INTERACTING RECEPTOR LIKE KINASE 2-LIKE ISOFORM X1"/>
    <property type="match status" value="1"/>
</dbReference>